<comment type="similarity">
    <text evidence="1 5">Belongs to the peptidase S8 family.</text>
</comment>
<dbReference type="SUPFAM" id="SSF52743">
    <property type="entry name" value="Subtilisin-like"/>
    <property type="match status" value="1"/>
</dbReference>
<dbReference type="Gene3D" id="2.60.120.1290">
    <property type="match status" value="1"/>
</dbReference>
<keyword evidence="4 5" id="KW-0720">Serine protease</keyword>
<evidence type="ECO:0000256" key="4">
    <source>
        <dbReference type="ARBA" id="ARBA00022825"/>
    </source>
</evidence>
<dbReference type="InterPro" id="IPR036852">
    <property type="entry name" value="Peptidase_S8/S53_dom_sf"/>
</dbReference>
<evidence type="ECO:0000256" key="5">
    <source>
        <dbReference type="PROSITE-ProRule" id="PRU01240"/>
    </source>
</evidence>
<dbReference type="Pfam" id="PF00082">
    <property type="entry name" value="Peptidase_S8"/>
    <property type="match status" value="2"/>
</dbReference>
<dbReference type="EMBL" id="JAAEDI010000001">
    <property type="protein sequence ID" value="MBR0648116.1"/>
    <property type="molecule type" value="Genomic_DNA"/>
</dbReference>
<dbReference type="Proteomes" id="UP000698752">
    <property type="component" value="Unassembled WGS sequence"/>
</dbReference>
<dbReference type="PROSITE" id="PS00137">
    <property type="entry name" value="SUBTILASE_HIS"/>
    <property type="match status" value="1"/>
</dbReference>
<dbReference type="InterPro" id="IPR015500">
    <property type="entry name" value="Peptidase_S8_subtilisin-rel"/>
</dbReference>
<evidence type="ECO:0000256" key="2">
    <source>
        <dbReference type="ARBA" id="ARBA00022670"/>
    </source>
</evidence>
<reference evidence="9" key="1">
    <citation type="journal article" date="2021" name="Syst. Appl. Microbiol.">
        <title>Roseomonas hellenica sp. nov., isolated from roots of wild-growing Alkanna tinctoria.</title>
        <authorList>
            <person name="Rat A."/>
            <person name="Naranjo H.D."/>
            <person name="Lebbe L."/>
            <person name="Cnockaert M."/>
            <person name="Krigas N."/>
            <person name="Grigoriadou K."/>
            <person name="Maloupa E."/>
            <person name="Willems A."/>
        </authorList>
    </citation>
    <scope>NUCLEOTIDE SEQUENCE [LARGE SCALE GENOMIC DNA]</scope>
    <source>
        <strain evidence="9">LMG 31159</strain>
    </source>
</reference>
<dbReference type="PANTHER" id="PTHR43806:SF11">
    <property type="entry name" value="CEREVISIN-RELATED"/>
    <property type="match status" value="1"/>
</dbReference>
<proteinExistence type="inferred from homology"/>
<keyword evidence="2 5" id="KW-0645">Protease</keyword>
<evidence type="ECO:0000256" key="1">
    <source>
        <dbReference type="ARBA" id="ARBA00011073"/>
    </source>
</evidence>
<dbReference type="PROSITE" id="PS00138">
    <property type="entry name" value="SUBTILASE_SER"/>
    <property type="match status" value="1"/>
</dbReference>
<evidence type="ECO:0000313" key="8">
    <source>
        <dbReference type="EMBL" id="MBR0648116.1"/>
    </source>
</evidence>
<sequence>MPPSGGETDHRAAFTVRAAHPKLDPRLAYLAGLPDAALHRLVNSERAMAVTPPPAAPDDAGAALSYAPLTAGLLLPGDPDGRSPVAGLPDRLGEPVFSVFITGDCSARDLADQGVVPRCRSGDVHTAFVPRSRLRSLEAMRSVSFIEKARGWSLDLGSAVPHAGMSQLHAAVPPIDGRNVIIGVVDNFIDIYHPAFSDDAGETRLLHIWDQTLLPADGEASPPIAPELPDFIPIIGQSYGVDYSATQIAEELAAFNPPAVPPYGIVRHAPPDPIAMPAAKSMRHHGTLVAGCAAGNGGGGSQPGAAPGSAIIFVSPLDYDNGLKRSVDNTGVLDGCAYIFARAQQLGLPCVVNISMGDNLGPHDGTTPGERFLDNLLDVSGRVITLSAGNGTGRGEHAEGSVVQGGTTTLVLNYVMAGGRPPRGSDAIDIWYGGDDRFDVTVTVPTSPPTVIGPVSPGTSTSEVPVAGVGVQITSLLHDPGNGENTICILIIVPAGEAVPTGGWTIALTGTAVTDGAFHAWVDRNNRGQVSWAQPADHRLTLGAPATARRPITVAAHSNITAGSPTIYSFSGRGPTRDGRIKPEITAAGLGVTGPVPGNPRTNLPQPPGHASGTGTSFSAPLVAGAAALLFQCRGAGAHCADIKQRLIAAAGTNGVVLPDDGFGFGYLSMDGACTALPPSVDVWIRKTLADTGAGPWADETLHASPDIEILDLNGDPTDAPVPAAGGGVTRIVRVTVRNRGGQTARNIDVFVHWAGPFTDIASPMAWMADGFRTANPVGPPGEAPFARLSNHFVLAELPAGEAATVEFGWSPPAFAGDGAGSDRFRLLARLEHELDASGMAPGAGLPGSNNLAQRDVRFALIG</sequence>
<dbReference type="InterPro" id="IPR023828">
    <property type="entry name" value="Peptidase_S8_Ser-AS"/>
</dbReference>
<name>A0ABS5EAR9_9PROT</name>
<evidence type="ECO:0000313" key="9">
    <source>
        <dbReference type="Proteomes" id="UP000698752"/>
    </source>
</evidence>
<feature type="domain" description="Peptidase S8/S53" evidence="7">
    <location>
        <begin position="177"/>
        <end position="397"/>
    </location>
</feature>
<comment type="caution">
    <text evidence="8">The sequence shown here is derived from an EMBL/GenBank/DDBJ whole genome shotgun (WGS) entry which is preliminary data.</text>
</comment>
<dbReference type="InterPro" id="IPR022398">
    <property type="entry name" value="Peptidase_S8_His-AS"/>
</dbReference>
<feature type="active site" description="Charge relay system" evidence="5">
    <location>
        <position position="617"/>
    </location>
</feature>
<dbReference type="InterPro" id="IPR000209">
    <property type="entry name" value="Peptidase_S8/S53_dom"/>
</dbReference>
<organism evidence="8 9">
    <name type="scientific">Neoroseomonas terrae</name>
    <dbReference type="NCBI Taxonomy" id="424799"/>
    <lineage>
        <taxon>Bacteria</taxon>
        <taxon>Pseudomonadati</taxon>
        <taxon>Pseudomonadota</taxon>
        <taxon>Alphaproteobacteria</taxon>
        <taxon>Acetobacterales</taxon>
        <taxon>Acetobacteraceae</taxon>
        <taxon>Neoroseomonas</taxon>
    </lineage>
</organism>
<dbReference type="PRINTS" id="PR00723">
    <property type="entry name" value="SUBTILISIN"/>
</dbReference>
<protein>
    <submittedName>
        <fullName evidence="8">S8 family serine peptidase</fullName>
    </submittedName>
</protein>
<evidence type="ECO:0000256" key="3">
    <source>
        <dbReference type="ARBA" id="ARBA00022801"/>
    </source>
</evidence>
<accession>A0ABS5EAR9</accession>
<dbReference type="PANTHER" id="PTHR43806">
    <property type="entry name" value="PEPTIDASE S8"/>
    <property type="match status" value="1"/>
</dbReference>
<dbReference type="PROSITE" id="PS51892">
    <property type="entry name" value="SUBTILASE"/>
    <property type="match status" value="1"/>
</dbReference>
<feature type="active site" description="Charge relay system" evidence="5">
    <location>
        <position position="285"/>
    </location>
</feature>
<evidence type="ECO:0000256" key="6">
    <source>
        <dbReference type="SAM" id="MobiDB-lite"/>
    </source>
</evidence>
<dbReference type="RefSeq" id="WP_211865054.1">
    <property type="nucleotide sequence ID" value="NZ_JAAEDI010000001.1"/>
</dbReference>
<keyword evidence="3 5" id="KW-0378">Hydrolase</keyword>
<gene>
    <name evidence="8" type="ORF">GXW78_00450</name>
</gene>
<dbReference type="InterPro" id="IPR050131">
    <property type="entry name" value="Peptidase_S8_subtilisin-like"/>
</dbReference>
<feature type="active site" description="Charge relay system" evidence="5">
    <location>
        <position position="186"/>
    </location>
</feature>
<keyword evidence="9" id="KW-1185">Reference proteome</keyword>
<dbReference type="Gene3D" id="3.40.50.200">
    <property type="entry name" value="Peptidase S8/S53 domain"/>
    <property type="match status" value="1"/>
</dbReference>
<evidence type="ECO:0000259" key="7">
    <source>
        <dbReference type="Pfam" id="PF00082"/>
    </source>
</evidence>
<feature type="domain" description="Peptidase S8/S53" evidence="7">
    <location>
        <begin position="539"/>
        <end position="666"/>
    </location>
</feature>
<feature type="region of interest" description="Disordered" evidence="6">
    <location>
        <begin position="591"/>
        <end position="616"/>
    </location>
</feature>